<evidence type="ECO:0000256" key="6">
    <source>
        <dbReference type="ARBA" id="ARBA00022807"/>
    </source>
</evidence>
<organism evidence="10 11">
    <name type="scientific">Ceratocystis pirilliformis</name>
    <dbReference type="NCBI Taxonomy" id="259994"/>
    <lineage>
        <taxon>Eukaryota</taxon>
        <taxon>Fungi</taxon>
        <taxon>Dikarya</taxon>
        <taxon>Ascomycota</taxon>
        <taxon>Pezizomycotina</taxon>
        <taxon>Sordariomycetes</taxon>
        <taxon>Hypocreomycetidae</taxon>
        <taxon>Microascales</taxon>
        <taxon>Ceratocystidaceae</taxon>
        <taxon>Ceratocystis</taxon>
    </lineage>
</organism>
<protein>
    <recommendedName>
        <fullName evidence="2">ubiquitinyl hydrolase 1</fullName>
        <ecNumber evidence="2">3.4.19.12</ecNumber>
    </recommendedName>
</protein>
<evidence type="ECO:0000256" key="3">
    <source>
        <dbReference type="ARBA" id="ARBA00022670"/>
    </source>
</evidence>
<evidence type="ECO:0000259" key="7">
    <source>
        <dbReference type="Pfam" id="PF12340"/>
    </source>
</evidence>
<dbReference type="InterPro" id="IPR022099">
    <property type="entry name" value="DUF3638"/>
</dbReference>
<dbReference type="Pfam" id="PF12359">
    <property type="entry name" value="DUF3645"/>
    <property type="match status" value="1"/>
</dbReference>
<keyword evidence="4" id="KW-0833">Ubl conjugation pathway</keyword>
<evidence type="ECO:0000256" key="4">
    <source>
        <dbReference type="ARBA" id="ARBA00022786"/>
    </source>
</evidence>
<dbReference type="EMBL" id="JAWDJO010000079">
    <property type="protein sequence ID" value="KAL1895128.1"/>
    <property type="molecule type" value="Genomic_DNA"/>
</dbReference>
<dbReference type="Proteomes" id="UP001583280">
    <property type="component" value="Unassembled WGS sequence"/>
</dbReference>
<evidence type="ECO:0000313" key="10">
    <source>
        <dbReference type="EMBL" id="KAL1895128.1"/>
    </source>
</evidence>
<feature type="domain" description="DUF6606" evidence="9">
    <location>
        <begin position="18"/>
        <end position="289"/>
    </location>
</feature>
<keyword evidence="6" id="KW-0788">Thiol protease</keyword>
<proteinExistence type="predicted"/>
<keyword evidence="3" id="KW-0645">Protease</keyword>
<dbReference type="Pfam" id="PF12340">
    <property type="entry name" value="DUF3638"/>
    <property type="match status" value="1"/>
</dbReference>
<feature type="domain" description="DUF3638" evidence="7">
    <location>
        <begin position="2054"/>
        <end position="2276"/>
    </location>
</feature>
<dbReference type="InterPro" id="IPR022105">
    <property type="entry name" value="DUF3645"/>
</dbReference>
<dbReference type="InterPro" id="IPR051346">
    <property type="entry name" value="OTU_Deubiquitinase"/>
</dbReference>
<comment type="caution">
    <text evidence="10">The sequence shown here is derived from an EMBL/GenBank/DDBJ whole genome shotgun (WGS) entry which is preliminary data.</text>
</comment>
<keyword evidence="11" id="KW-1185">Reference proteome</keyword>
<dbReference type="InterPro" id="IPR046541">
    <property type="entry name" value="DUF6606"/>
</dbReference>
<comment type="catalytic activity">
    <reaction evidence="1">
        <text>Thiol-dependent hydrolysis of ester, thioester, amide, peptide and isopeptide bonds formed by the C-terminal Gly of ubiquitin (a 76-residue protein attached to proteins as an intracellular targeting signal).</text>
        <dbReference type="EC" id="3.4.19.12"/>
    </reaction>
</comment>
<sequence>MASKEGSPSSVSSQDLFIIHHVFMPPSLPQADDHMGESEMGLVRSLQNAVRLFLHYCPNEHRDLISDISSGLEAFERIHSPNDSAVSVSEKEFMKELGLFSNANYLIPLFVEAQNAGIVIYRTNGATSIESFELSPLNTAVYQNNAPIRRKFPTSAATIDDSTMVKPEFQSVLAETVAKMSLQIASGTIPKVMKAGQLHQETRSPPSAHLVTGLLSRFFQSVGSTTSIVGVEKTTHDEVLWKDCLLPWRRSPIWLLVRVFIQMTLIRRAPGSGQFLYKAIMVFYMARVMRKACDTDIHSDFIYAMSSKVSKRLRKILELKLTNDENAIIEYCNLELEYASQVLYRRRSAAKAKGLQKVPAKLHEIGEPVCSVSLGALEEHINPKLEVQMDSISNFQPILAVNTSIELPDMNHVSNINNEFELLDLEAWILAIPSNFPDMIKKQSLWPLLRQLIMKYHEKSTLSYESDPISLSQAVLCTLELWVNLDKASMMAYERLEEYSPSFPIKRLGNLVLKSAGDMARLRRIEQYVQKRNNVAKHGFQDACSNFGHAKSLAVKLFDSDLKFGKLLSQIQAHDERKFQEKTVEFEQAKEKYKHYYDLHKILECEYVETVNRDGLLTKVHLSYCQSCQAYKTAKALRINICERALPSDQSRQKAVIVELLLPDWLNSWRDSTFILHRELFNALLPEYKAPYMKLPRYPALFSFASTCQERTITIGSQTKPHYSTHRKGASISNSTVQDVLAQNGLQWEYWQTSPTFQCCIPAEEMEYSIEKLKVFQFKMPRASQALDYFSFRVGQSAGPGPNEVISKQWQCPSHLSPDEFKALVTLPLGYKIQWPNILLQLASPVVDFNKEETITMVLQCIYQMGPMGDSSNKRISVSTVDDYMATKIISYLEATLSRFEENWDSSVALMTLTAIAARVLSLVWTPEVTKSGLMFLKRCREVALSWVQKLQQKLYNASQDEHLTGRLNHSILACAASFCIERKLLLPTLDDDEVLEQFVKVTILNYEMSGSLKERTTAQIVVQNSFNRISHEVLDSVVKAIKHNGRSKAIESALSFFWPEFTVIGEWTCQEMPFVHWVTCHAKSAGMKDKLYFVQLSLLTGQLLVDGKRLRRLPEDVLRHPDFINLFKSTVFEVAPSGLKGFVHQARCKFQGYQLHFGSNTGSGGSKQPHLKLCAISPTGAELYLLPAHTFESQFPDHLVQNHIHWYNKQDDVVEFRPLGKAWTHSRAHCRLYRSHDNKWTLRQNTCTNTSRAILPLSSLEFKTIAKVFSCFEEARHLEVSFQADTGMLNIQLPRFKHEFFMNSKTSDLVSKQYRGMKVAHKPDLGTLHGLKNKLVLCGLADPSRHKVLVLDGKEVVSQASDTGLTQVLIQPIEPFKIHAYDIDYTLGRLVDNGDFYSKLYICYMHALTSFCVPDELTGLTGTEQALEILNSAAVQSITSISEAMSEILVKISNLTPRREFYPQHLKEMQTINWRNGLGFMAQHGYFHVAVSKLVSSSKEFQTVFHEPSASVSLPITNQALIERDMWRSASMRVSEFGAESCLTISSNCIPEYNRASFHRRNRDDNLAAPCLEQTSKAMLALLEKKSLLSQDTNITSIVYTILTNEKHVSAPSLDSTQIFMGYDCQDLEDTLYCNKNLLPLFQMLSGHSGPKPNVFQMMMWIGAVVLAKTEIPDIIKICMEIWRQPQMALSIPEYRFDLSHGYSFSSSTINIVFSQYRKDPSECPKVENEDYETMSQEKLVDLVTGVQRKLSWDLCDEIQAQFPRFCPTLPEGRWKSWFDFIPVNTKLGELFRHWNQNLLLYNCIQSLEVTLKLQIPPVQPLLHSKSINMEIKTGNLVGRKVKGLILADDIFQLTAPEVSPLPSEVVITGLGSNIQKCQPGQAENKTRLDELVKGLKKLAETDHHRGYLNRLEESVASLRSQPPLLRKTRAAEEELCKQVDHHDYHGLLSKADDLRAFYEGETNKIFNSIASAYSSHRKTNRILVSDDLHQPRFTPFFFFKRLNGYELQRDWRSIISAYGIAITQVQRAGRVQSAILREDWVALKSELNNIGHLNWSPEDYPSSLLLEIDSGLIIREVQQNVASLMINPPSDQNCVTQLNMGEGKSSVIVPIASAALANKQRLMCVIVAKPQSKQMLETLLTKLGGLVNRRVFQMPYSRGLITTEAQAQLLLRLLRDCQNVGGVLLVQPEHLLSLKLAGIQAKLSQSPCADTLVVIQDFMNKRSCFLVDESDENFSVRFELIYTIGNQQPIENSPQRWFTIQEVLSLVAAHIGTVQEKFPQSVEISQDKAGSFPRVRILDADAMQYLIEKVAKDVCNKGIASFSIITQPASRRKLAEKYLLDVNISASDVTEVENTFSDGKYSDQIFSALLLLRGLFSMGVLAFGLMKKRWRVDYGLDASRTPKTYLAVPYRAKDSPSARAEFSHPDAVMILTSLSYYYGGLSNDELFQCFNILKLGNEPETIYALWTDKLIGIPDSFRSLSSINLKDRSQCIQMVFPHLKYSKSIIDYFLSNIVFLKEMREFPERVSASGWDLSETKNNPTTGFSGTNDSRDLLPLDIIQYDRESLKGTNALVLSYLLRPETGVHVMPQKMPHSTDSDAVILLKAVTQMTPPVRVILDVGAQILELDNEDVAKEWLYMVPEDARTQAAVFVNAKDELSVVNREGIIEPLQTSHFAAQLDVCLVFLDEAHTRGIDLKLPTNYRAAVTLGTGLTKDRLTQACMRMRKLGHGQSVIFCVPDDIRNKIAQQEEDPLLLKAVPTVSDILAWCIRQTWSFISDGIYLWANQGSRHRHNQEYWSETWSLDKNMSIATAQKFREPETQTLKERYHPSLTANDQFSKLGLPDHHPISRRVQEFGKHELAGSMLNEEQERELAPEIEQEREIQRTPPIEAKRHMWNIGVSDFIETGVLPKGPNFRRAFKMFAQTSANKFYPLAKIKCHIQATEDFCETVEISKETSCTTLLDSYLRNVQWILATTIHQGTSHASTLNCELLVISPFEAEIAVDMVKKSPGYVSLHLYSPRVNFGLPSLDNLDLLVISANAKHKYLLPMTKDVAPHLIRELNLFAGQIYMSSFDEYLAICNYLGLTTEPTREGEDIAIDGFINRDMQGRVGGGSLFFKSPVPFFQRVMSLRRGNARILHSHMGAVLSTRILTQRDFEKPDMANFASRESSQVSMAKSIANVAHSTTNGDSTTHDIAKYEIESEDIAVGSAPQASDNEKGTETVGFFDFGKTFVDGRQTGPIDLKYEDESDLSSGDQSLVASILEDMHLGTN</sequence>
<feature type="domain" description="DUF3645" evidence="8">
    <location>
        <begin position="2401"/>
        <end position="2434"/>
    </location>
</feature>
<accession>A0ABR3Z3M1</accession>
<dbReference type="PANTHER" id="PTHR13367:SF34">
    <property type="match status" value="1"/>
</dbReference>
<dbReference type="Pfam" id="PF20255">
    <property type="entry name" value="DUF6606"/>
    <property type="match status" value="1"/>
</dbReference>
<evidence type="ECO:0000256" key="1">
    <source>
        <dbReference type="ARBA" id="ARBA00000707"/>
    </source>
</evidence>
<evidence type="ECO:0000259" key="9">
    <source>
        <dbReference type="Pfam" id="PF20255"/>
    </source>
</evidence>
<dbReference type="PANTHER" id="PTHR13367">
    <property type="entry name" value="UBIQUITIN THIOESTERASE"/>
    <property type="match status" value="1"/>
</dbReference>
<dbReference type="EC" id="3.4.19.12" evidence="2"/>
<reference evidence="10 11" key="1">
    <citation type="journal article" date="2024" name="IMA Fungus">
        <title>IMA Genome - F19 : A genome assembly and annotation guide to empower mycologists, including annotated draft genome sequences of Ceratocystis pirilliformis, Diaporthe australafricana, Fusarium ophioides, Paecilomyces lecythidis, and Sporothrix stenoceras.</title>
        <authorList>
            <person name="Aylward J."/>
            <person name="Wilson A.M."/>
            <person name="Visagie C.M."/>
            <person name="Spraker J."/>
            <person name="Barnes I."/>
            <person name="Buitendag C."/>
            <person name="Ceriani C."/>
            <person name="Del Mar Angel L."/>
            <person name="du Plessis D."/>
            <person name="Fuchs T."/>
            <person name="Gasser K."/>
            <person name="Kramer D."/>
            <person name="Li W."/>
            <person name="Munsamy K."/>
            <person name="Piso A."/>
            <person name="Price J.L."/>
            <person name="Sonnekus B."/>
            <person name="Thomas C."/>
            <person name="van der Nest A."/>
            <person name="van Dijk A."/>
            <person name="van Heerden A."/>
            <person name="van Vuuren N."/>
            <person name="Yilmaz N."/>
            <person name="Duong T.A."/>
            <person name="van der Merwe N.A."/>
            <person name="Wingfield M.J."/>
            <person name="Wingfield B.D."/>
        </authorList>
    </citation>
    <scope>NUCLEOTIDE SEQUENCE [LARGE SCALE GENOMIC DNA]</scope>
    <source>
        <strain evidence="10 11">CMW 12675</strain>
    </source>
</reference>
<evidence type="ECO:0000256" key="5">
    <source>
        <dbReference type="ARBA" id="ARBA00022801"/>
    </source>
</evidence>
<name>A0ABR3Z3M1_9PEZI</name>
<evidence type="ECO:0000256" key="2">
    <source>
        <dbReference type="ARBA" id="ARBA00012759"/>
    </source>
</evidence>
<keyword evidence="5" id="KW-0378">Hydrolase</keyword>
<gene>
    <name evidence="10" type="ORF">Cpir12675_003400</name>
</gene>
<evidence type="ECO:0000259" key="8">
    <source>
        <dbReference type="Pfam" id="PF12359"/>
    </source>
</evidence>
<evidence type="ECO:0000313" key="11">
    <source>
        <dbReference type="Proteomes" id="UP001583280"/>
    </source>
</evidence>